<evidence type="ECO:0000259" key="7">
    <source>
        <dbReference type="PROSITE" id="PS50011"/>
    </source>
</evidence>
<dbReference type="InterPro" id="IPR050660">
    <property type="entry name" value="NEK_Ser/Thr_kinase"/>
</dbReference>
<dbReference type="SUPFAM" id="SSF56112">
    <property type="entry name" value="Protein kinase-like (PK-like)"/>
    <property type="match status" value="1"/>
</dbReference>
<organism evidence="8 9">
    <name type="scientific">Lentisphaera profundi</name>
    <dbReference type="NCBI Taxonomy" id="1658616"/>
    <lineage>
        <taxon>Bacteria</taxon>
        <taxon>Pseudomonadati</taxon>
        <taxon>Lentisphaerota</taxon>
        <taxon>Lentisphaeria</taxon>
        <taxon>Lentisphaerales</taxon>
        <taxon>Lentisphaeraceae</taxon>
        <taxon>Lentisphaera</taxon>
    </lineage>
</organism>
<name>A0ABY7VTU3_9BACT</name>
<dbReference type="RefSeq" id="WP_274150250.1">
    <property type="nucleotide sequence ID" value="NZ_CP117811.1"/>
</dbReference>
<evidence type="ECO:0000313" key="9">
    <source>
        <dbReference type="Proteomes" id="UP001214250"/>
    </source>
</evidence>
<feature type="domain" description="Protein kinase" evidence="7">
    <location>
        <begin position="46"/>
        <end position="327"/>
    </location>
</feature>
<dbReference type="CDD" id="cd14014">
    <property type="entry name" value="STKc_PknB_like"/>
    <property type="match status" value="1"/>
</dbReference>
<keyword evidence="2" id="KW-0808">Transferase</keyword>
<keyword evidence="3" id="KW-0547">Nucleotide-binding</keyword>
<evidence type="ECO:0000313" key="8">
    <source>
        <dbReference type="EMBL" id="WDE96174.1"/>
    </source>
</evidence>
<dbReference type="EC" id="2.7.11.1" evidence="1"/>
<evidence type="ECO:0000256" key="1">
    <source>
        <dbReference type="ARBA" id="ARBA00012513"/>
    </source>
</evidence>
<gene>
    <name evidence="8" type="ORF">PQO03_10670</name>
</gene>
<dbReference type="InterPro" id="IPR011990">
    <property type="entry name" value="TPR-like_helical_dom_sf"/>
</dbReference>
<keyword evidence="6" id="KW-0802">TPR repeat</keyword>
<evidence type="ECO:0000256" key="2">
    <source>
        <dbReference type="ARBA" id="ARBA00022679"/>
    </source>
</evidence>
<dbReference type="Pfam" id="PF00069">
    <property type="entry name" value="Pkinase"/>
    <property type="match status" value="1"/>
</dbReference>
<dbReference type="Gene3D" id="1.10.510.10">
    <property type="entry name" value="Transferase(Phosphotransferase) domain 1"/>
    <property type="match status" value="1"/>
</dbReference>
<dbReference type="GO" id="GO:0016301">
    <property type="term" value="F:kinase activity"/>
    <property type="evidence" value="ECO:0007669"/>
    <property type="project" value="UniProtKB-KW"/>
</dbReference>
<dbReference type="InterPro" id="IPR011009">
    <property type="entry name" value="Kinase-like_dom_sf"/>
</dbReference>
<feature type="repeat" description="TPR" evidence="6">
    <location>
        <begin position="424"/>
        <end position="457"/>
    </location>
</feature>
<dbReference type="InterPro" id="IPR000719">
    <property type="entry name" value="Prot_kinase_dom"/>
</dbReference>
<dbReference type="EMBL" id="CP117811">
    <property type="protein sequence ID" value="WDE96174.1"/>
    <property type="molecule type" value="Genomic_DNA"/>
</dbReference>
<sequence length="665" mass="76301">MTEPPDETEDFVNKVHDLGHYFEKAFDGSESESPLYDKFLLNEKRYEDLEKVDEGGTKSISVVYDEQTYRPIAMAKLKEESDKGKYDSFLSEAFLTASLEHPNIVPLYEAGLDKNHCPYFTMKLIEGQNLSDYIKQAKEKAADYTLQHVIDIFLKVCDAIAFAHSRNVIHLDLKPDNIRLGTYGEVLLCDWGIAKLLEEGEVTSHTQNNLDPNIINDHTLDGVIKGTLGFLAPEQIESKIGLKSKQTDIYQLGAILYNMLCLEKPVQTKSSKQSIQDTLEGNIISPKKYSHDYFQIPESLVAVCMKALSKEPQDRYVSVDELKDEIIHWREGFATDAEDASFLRAISLLIKRHKLVSLLLGCFCVSTSFFVFEIRKNEQEAISNAILAERNAQLAQENEKRALNALEMYVKEKALSKQVGIEASPRLVDMGVVHLHKGHFMEAQRVFKRARNLDRNNEVALYFQALTQFVRQDFKGFLYYMSKKTSLTKDSRKTIFLARKYMEIKGDRNRLEFTKLLALINEMPFTRPAYLLALDHHQTHPPNREKHQLIQVILEKTNPQVKVWDYAIKNLPNGYDVDFRKTPKVRVLTALRGLPLNKMNLDGCELQDGEEIAILILKELSMRNTQMKKLGFILNMPSLEKLILSEGDHSGWDFSKYPKIQVEHH</sequence>
<dbReference type="PROSITE" id="PS50005">
    <property type="entry name" value="TPR"/>
    <property type="match status" value="1"/>
</dbReference>
<dbReference type="SUPFAM" id="SSF48452">
    <property type="entry name" value="TPR-like"/>
    <property type="match status" value="1"/>
</dbReference>
<evidence type="ECO:0000256" key="6">
    <source>
        <dbReference type="PROSITE-ProRule" id="PRU00339"/>
    </source>
</evidence>
<keyword evidence="4 8" id="KW-0418">Kinase</keyword>
<dbReference type="InterPro" id="IPR019734">
    <property type="entry name" value="TPR_rpt"/>
</dbReference>
<dbReference type="Proteomes" id="UP001214250">
    <property type="component" value="Chromosome 1"/>
</dbReference>
<evidence type="ECO:0000256" key="3">
    <source>
        <dbReference type="ARBA" id="ARBA00022741"/>
    </source>
</evidence>
<dbReference type="Gene3D" id="1.25.40.10">
    <property type="entry name" value="Tetratricopeptide repeat domain"/>
    <property type="match status" value="1"/>
</dbReference>
<proteinExistence type="predicted"/>
<evidence type="ECO:0000256" key="4">
    <source>
        <dbReference type="ARBA" id="ARBA00022777"/>
    </source>
</evidence>
<protein>
    <recommendedName>
        <fullName evidence="1">non-specific serine/threonine protein kinase</fullName>
        <ecNumber evidence="1">2.7.11.1</ecNumber>
    </recommendedName>
</protein>
<keyword evidence="5" id="KW-0067">ATP-binding</keyword>
<dbReference type="SMART" id="SM00220">
    <property type="entry name" value="S_TKc"/>
    <property type="match status" value="1"/>
</dbReference>
<dbReference type="PANTHER" id="PTHR43671">
    <property type="entry name" value="SERINE/THREONINE-PROTEIN KINASE NEK"/>
    <property type="match status" value="1"/>
</dbReference>
<reference evidence="8 9" key="1">
    <citation type="submission" date="2023-02" db="EMBL/GenBank/DDBJ databases">
        <title>Genome sequence of Lentisphaera profundi SAORIC-696.</title>
        <authorList>
            <person name="Kim e."/>
            <person name="Cho J.-C."/>
            <person name="Choi A."/>
            <person name="Kang I."/>
        </authorList>
    </citation>
    <scope>NUCLEOTIDE SEQUENCE [LARGE SCALE GENOMIC DNA]</scope>
    <source>
        <strain evidence="8 9">SAORIC-696</strain>
    </source>
</reference>
<dbReference type="PANTHER" id="PTHR43671:SF13">
    <property type="entry name" value="SERINE_THREONINE-PROTEIN KINASE NEK2"/>
    <property type="match status" value="1"/>
</dbReference>
<keyword evidence="9" id="KW-1185">Reference proteome</keyword>
<dbReference type="PROSITE" id="PS50011">
    <property type="entry name" value="PROTEIN_KINASE_DOM"/>
    <property type="match status" value="1"/>
</dbReference>
<accession>A0ABY7VTU3</accession>
<evidence type="ECO:0000256" key="5">
    <source>
        <dbReference type="ARBA" id="ARBA00022840"/>
    </source>
</evidence>